<keyword evidence="1" id="KW-0732">Signal</keyword>
<evidence type="ECO:0000256" key="1">
    <source>
        <dbReference type="SAM" id="SignalP"/>
    </source>
</evidence>
<evidence type="ECO:0000313" key="2">
    <source>
        <dbReference type="EMBL" id="CAF9933514.1"/>
    </source>
</evidence>
<reference evidence="2" key="1">
    <citation type="submission" date="2021-03" db="EMBL/GenBank/DDBJ databases">
        <authorList>
            <person name="Tagirdzhanova G."/>
        </authorList>
    </citation>
    <scope>NUCLEOTIDE SEQUENCE</scope>
</reference>
<evidence type="ECO:0008006" key="4">
    <source>
        <dbReference type="Google" id="ProtNLM"/>
    </source>
</evidence>
<name>A0A8H3FZ10_9LECA</name>
<dbReference type="AlphaFoldDB" id="A0A8H3FZ10"/>
<dbReference type="EMBL" id="CAJPDS010000068">
    <property type="protein sequence ID" value="CAF9933514.1"/>
    <property type="molecule type" value="Genomic_DNA"/>
</dbReference>
<protein>
    <recommendedName>
        <fullName evidence="4">Ecp2 effector protein domain-containing protein</fullName>
    </recommendedName>
</protein>
<comment type="caution">
    <text evidence="2">The sequence shown here is derived from an EMBL/GenBank/DDBJ whole genome shotgun (WGS) entry which is preliminary data.</text>
</comment>
<feature type="signal peptide" evidence="1">
    <location>
        <begin position="1"/>
        <end position="24"/>
    </location>
</feature>
<evidence type="ECO:0000313" key="3">
    <source>
        <dbReference type="Proteomes" id="UP000664521"/>
    </source>
</evidence>
<keyword evidence="3" id="KW-1185">Reference proteome</keyword>
<gene>
    <name evidence="2" type="ORF">HETSPECPRED_008680</name>
</gene>
<organism evidence="2 3">
    <name type="scientific">Heterodermia speciosa</name>
    <dbReference type="NCBI Taxonomy" id="116794"/>
    <lineage>
        <taxon>Eukaryota</taxon>
        <taxon>Fungi</taxon>
        <taxon>Dikarya</taxon>
        <taxon>Ascomycota</taxon>
        <taxon>Pezizomycotina</taxon>
        <taxon>Lecanoromycetes</taxon>
        <taxon>OSLEUM clade</taxon>
        <taxon>Lecanoromycetidae</taxon>
        <taxon>Caliciales</taxon>
        <taxon>Physciaceae</taxon>
        <taxon>Heterodermia</taxon>
    </lineage>
</organism>
<sequence length="165" mass="17828">MYHFLSWSIALIAVLTHNFVAASAQPSVYNDSAPAVAASALTGNTLCHTTGSSINIADCFTALRQLPNTYSAGFFGPERHYGEFRLPQFRTSAGCKVAIALRPDYDHEESSWEVVRIGASELIWACTYPESQPFLHTMGGATTTGRVGGIQITIMAIDIRDLAGQ</sequence>
<dbReference type="Proteomes" id="UP000664521">
    <property type="component" value="Unassembled WGS sequence"/>
</dbReference>
<proteinExistence type="predicted"/>
<feature type="chain" id="PRO_5034179909" description="Ecp2 effector protein domain-containing protein" evidence="1">
    <location>
        <begin position="25"/>
        <end position="165"/>
    </location>
</feature>
<accession>A0A8H3FZ10</accession>